<protein>
    <submittedName>
        <fullName evidence="1">Uncharacterized protein</fullName>
    </submittedName>
</protein>
<evidence type="ECO:0000313" key="2">
    <source>
        <dbReference type="Proteomes" id="UP000335636"/>
    </source>
</evidence>
<dbReference type="GO" id="GO:0007131">
    <property type="term" value="P:reciprocal meiotic recombination"/>
    <property type="evidence" value="ECO:0007669"/>
    <property type="project" value="TreeGrafter"/>
</dbReference>
<keyword evidence="2" id="KW-1185">Reference proteome</keyword>
<organism evidence="1 2">
    <name type="scientific">Marmota monax</name>
    <name type="common">Woodchuck</name>
    <dbReference type="NCBI Taxonomy" id="9995"/>
    <lineage>
        <taxon>Eukaryota</taxon>
        <taxon>Metazoa</taxon>
        <taxon>Chordata</taxon>
        <taxon>Craniata</taxon>
        <taxon>Vertebrata</taxon>
        <taxon>Euteleostomi</taxon>
        <taxon>Mammalia</taxon>
        <taxon>Eutheria</taxon>
        <taxon>Euarchontoglires</taxon>
        <taxon>Glires</taxon>
        <taxon>Rodentia</taxon>
        <taxon>Sciuromorpha</taxon>
        <taxon>Sciuridae</taxon>
        <taxon>Xerinae</taxon>
        <taxon>Marmotini</taxon>
        <taxon>Marmota</taxon>
    </lineage>
</organism>
<dbReference type="Proteomes" id="UP000335636">
    <property type="component" value="Unassembled WGS sequence"/>
</dbReference>
<feature type="non-terminal residue" evidence="1">
    <location>
        <position position="1"/>
    </location>
</feature>
<dbReference type="GO" id="GO:0000801">
    <property type="term" value="C:central element"/>
    <property type="evidence" value="ECO:0007669"/>
    <property type="project" value="TreeGrafter"/>
</dbReference>
<gene>
    <name evidence="1" type="ORF">MONAX_5E017810</name>
</gene>
<reference evidence="1" key="1">
    <citation type="submission" date="2019-04" db="EMBL/GenBank/DDBJ databases">
        <authorList>
            <person name="Alioto T."/>
            <person name="Alioto T."/>
        </authorList>
    </citation>
    <scope>NUCLEOTIDE SEQUENCE [LARGE SCALE GENOMIC DNA]</scope>
</reference>
<dbReference type="GO" id="GO:0007060">
    <property type="term" value="P:male meiosis chromosome segregation"/>
    <property type="evidence" value="ECO:0007669"/>
    <property type="project" value="TreeGrafter"/>
</dbReference>
<dbReference type="PANTHER" id="PTHR47083">
    <property type="entry name" value="TESTIS-EXPRESSED PROTEIN 11"/>
    <property type="match status" value="1"/>
</dbReference>
<dbReference type="AlphaFoldDB" id="A0A5E4CVF6"/>
<proteinExistence type="predicted"/>
<dbReference type="InterPro" id="IPR042861">
    <property type="entry name" value="TEX11"/>
</dbReference>
<feature type="non-terminal residue" evidence="1">
    <location>
        <position position="55"/>
    </location>
</feature>
<dbReference type="EMBL" id="CABDUW010002184">
    <property type="protein sequence ID" value="VTJ85806.1"/>
    <property type="molecule type" value="Genomic_DNA"/>
</dbReference>
<name>A0A5E4CVF6_MARMO</name>
<accession>A0A5E4CVF6</accession>
<evidence type="ECO:0000313" key="1">
    <source>
        <dbReference type="EMBL" id="VTJ85806.1"/>
    </source>
</evidence>
<sequence length="55" mass="6461">EGYPEIEILWLMTKSWNTGILMFNRSKYVSAEKWCGLALRFLHHLGSLKGNYETQ</sequence>
<dbReference type="PANTHER" id="PTHR47083:SF1">
    <property type="entry name" value="TESTIS-EXPRESSED PROTEIN 11"/>
    <property type="match status" value="1"/>
</dbReference>
<dbReference type="GO" id="GO:0007130">
    <property type="term" value="P:synaptonemal complex assembly"/>
    <property type="evidence" value="ECO:0007669"/>
    <property type="project" value="TreeGrafter"/>
</dbReference>
<comment type="caution">
    <text evidence="1">The sequence shown here is derived from an EMBL/GenBank/DDBJ whole genome shotgun (WGS) entry which is preliminary data.</text>
</comment>